<evidence type="ECO:0000313" key="3">
    <source>
        <dbReference type="Proteomes" id="UP000602284"/>
    </source>
</evidence>
<feature type="transmembrane region" description="Helical" evidence="1">
    <location>
        <begin position="120"/>
        <end position="136"/>
    </location>
</feature>
<comment type="caution">
    <text evidence="2">The sequence shown here is derived from an EMBL/GenBank/DDBJ whole genome shotgun (WGS) entry which is preliminary data.</text>
</comment>
<dbReference type="RefSeq" id="WP_201630512.1">
    <property type="nucleotide sequence ID" value="NZ_JAEQNB010000001.1"/>
</dbReference>
<dbReference type="Proteomes" id="UP000602284">
    <property type="component" value="Unassembled WGS sequence"/>
</dbReference>
<gene>
    <name evidence="2" type="ORF">JJB07_01460</name>
</gene>
<evidence type="ECO:0000256" key="1">
    <source>
        <dbReference type="SAM" id="Phobius"/>
    </source>
</evidence>
<evidence type="ECO:0000313" key="2">
    <source>
        <dbReference type="EMBL" id="MBL0385300.1"/>
    </source>
</evidence>
<sequence length="137" mass="15379">MIRYTAGVSVALVVMVGLGLWTDIQLLHKDIDWLYSGILGAIFLYLPFLLALTLVTAMFRIVPRLSTAKKPMYGFAALFLVSLLGLTITGDAKWGFVESFLAGTFFYYLVMSLTRRRSHYLLACTTPIAFLLVFVLR</sequence>
<reference evidence="2 3" key="1">
    <citation type="submission" date="2021-01" db="EMBL/GenBank/DDBJ databases">
        <title>Tumebacillus sp. strain ITR2 16S ribosomal RNA gene Genome sequencing and assembly.</title>
        <authorList>
            <person name="Kang M."/>
        </authorList>
    </citation>
    <scope>NUCLEOTIDE SEQUENCE [LARGE SCALE GENOMIC DNA]</scope>
    <source>
        <strain evidence="2 3">ITR2</strain>
    </source>
</reference>
<accession>A0ABS1J4V1</accession>
<keyword evidence="1" id="KW-0812">Transmembrane</keyword>
<keyword evidence="1" id="KW-1133">Transmembrane helix</keyword>
<keyword evidence="1" id="KW-0472">Membrane</keyword>
<evidence type="ECO:0008006" key="4">
    <source>
        <dbReference type="Google" id="ProtNLM"/>
    </source>
</evidence>
<dbReference type="EMBL" id="JAEQNB010000001">
    <property type="protein sequence ID" value="MBL0385300.1"/>
    <property type="molecule type" value="Genomic_DNA"/>
</dbReference>
<feature type="transmembrane region" description="Helical" evidence="1">
    <location>
        <begin position="33"/>
        <end position="59"/>
    </location>
</feature>
<feature type="transmembrane region" description="Helical" evidence="1">
    <location>
        <begin position="94"/>
        <end position="113"/>
    </location>
</feature>
<keyword evidence="3" id="KW-1185">Reference proteome</keyword>
<proteinExistence type="predicted"/>
<feature type="transmembrane region" description="Helical" evidence="1">
    <location>
        <begin position="71"/>
        <end position="88"/>
    </location>
</feature>
<feature type="transmembrane region" description="Helical" evidence="1">
    <location>
        <begin position="7"/>
        <end position="27"/>
    </location>
</feature>
<name>A0ABS1J4V1_9BACL</name>
<organism evidence="2 3">
    <name type="scientific">Tumebacillus amylolyticus</name>
    <dbReference type="NCBI Taxonomy" id="2801339"/>
    <lineage>
        <taxon>Bacteria</taxon>
        <taxon>Bacillati</taxon>
        <taxon>Bacillota</taxon>
        <taxon>Bacilli</taxon>
        <taxon>Bacillales</taxon>
        <taxon>Alicyclobacillaceae</taxon>
        <taxon>Tumebacillus</taxon>
    </lineage>
</organism>
<protein>
    <recommendedName>
        <fullName evidence="4">Tripartite tricarboxylate transporter TctB family protein</fullName>
    </recommendedName>
</protein>